<dbReference type="AlphaFoldDB" id="A0A9W7L640"/>
<evidence type="ECO:0000256" key="2">
    <source>
        <dbReference type="SAM" id="SignalP"/>
    </source>
</evidence>
<dbReference type="SUPFAM" id="SSF52833">
    <property type="entry name" value="Thioredoxin-like"/>
    <property type="match status" value="1"/>
</dbReference>
<dbReference type="InterPro" id="IPR013766">
    <property type="entry name" value="Thioredoxin_domain"/>
</dbReference>
<dbReference type="PANTHER" id="PTHR10438:SF468">
    <property type="entry name" value="THIOREDOXIN-1-RELATED"/>
    <property type="match status" value="1"/>
</dbReference>
<reference evidence="5" key="1">
    <citation type="journal article" date="2023" name="Commun. Biol.">
        <title>Genome analysis of Parmales, the sister group of diatoms, reveals the evolutionary specialization of diatoms from phago-mixotrophs to photoautotrophs.</title>
        <authorList>
            <person name="Ban H."/>
            <person name="Sato S."/>
            <person name="Yoshikawa S."/>
            <person name="Yamada K."/>
            <person name="Nakamura Y."/>
            <person name="Ichinomiya M."/>
            <person name="Sato N."/>
            <person name="Blanc-Mathieu R."/>
            <person name="Endo H."/>
            <person name="Kuwata A."/>
            <person name="Ogata H."/>
        </authorList>
    </citation>
    <scope>NUCLEOTIDE SEQUENCE [LARGE SCALE GENOMIC DNA]</scope>
</reference>
<dbReference type="CDD" id="cd02947">
    <property type="entry name" value="TRX_family"/>
    <property type="match status" value="1"/>
</dbReference>
<feature type="chain" id="PRO_5040999588" description="Thioredoxin domain-containing protein" evidence="2">
    <location>
        <begin position="20"/>
        <end position="545"/>
    </location>
</feature>
<feature type="domain" description="Thioredoxin" evidence="3">
    <location>
        <begin position="409"/>
        <end position="540"/>
    </location>
</feature>
<dbReference type="Gene3D" id="3.40.30.10">
    <property type="entry name" value="Glutaredoxin"/>
    <property type="match status" value="1"/>
</dbReference>
<feature type="region of interest" description="Disordered" evidence="1">
    <location>
        <begin position="360"/>
        <end position="408"/>
    </location>
</feature>
<dbReference type="PROSITE" id="PS51352">
    <property type="entry name" value="THIOREDOXIN_2"/>
    <property type="match status" value="1"/>
</dbReference>
<feature type="signal peptide" evidence="2">
    <location>
        <begin position="1"/>
        <end position="19"/>
    </location>
</feature>
<evidence type="ECO:0000259" key="3">
    <source>
        <dbReference type="PROSITE" id="PS51352"/>
    </source>
</evidence>
<organism evidence="4 5">
    <name type="scientific">Triparma columacea</name>
    <dbReference type="NCBI Taxonomy" id="722753"/>
    <lineage>
        <taxon>Eukaryota</taxon>
        <taxon>Sar</taxon>
        <taxon>Stramenopiles</taxon>
        <taxon>Ochrophyta</taxon>
        <taxon>Bolidophyceae</taxon>
        <taxon>Parmales</taxon>
        <taxon>Triparmaceae</taxon>
        <taxon>Triparma</taxon>
    </lineage>
</organism>
<dbReference type="Pfam" id="PF00085">
    <property type="entry name" value="Thioredoxin"/>
    <property type="match status" value="1"/>
</dbReference>
<keyword evidence="2" id="KW-0732">Signal</keyword>
<accession>A0A9W7L640</accession>
<evidence type="ECO:0000256" key="1">
    <source>
        <dbReference type="SAM" id="MobiDB-lite"/>
    </source>
</evidence>
<evidence type="ECO:0000313" key="5">
    <source>
        <dbReference type="Proteomes" id="UP001165065"/>
    </source>
</evidence>
<evidence type="ECO:0000313" key="4">
    <source>
        <dbReference type="EMBL" id="GMI32340.1"/>
    </source>
</evidence>
<comment type="caution">
    <text evidence="4">The sequence shown here is derived from an EMBL/GenBank/DDBJ whole genome shotgun (WGS) entry which is preliminary data.</text>
</comment>
<sequence length="545" mass="59892">MRSSFGGIVITITTSFMLAVTTCCLTTTTKYRCYLTGLGTNLGGSVNNYGSWAVQMSKREEGMATRTLSSDTRLHSSRTTIVVDGPNLDFIQKDLDISQTSSYLPLDFTGPSESGIVQTNFGTPFPLPLSVKFEGAVATIVPSLLLDRMSSVMEEAFLNSKITESPVNVVVVGGGKLADYLASTTTVVYPGAKVYQVTSRGEGIGAKRGKGVTCINPNKEDAGFSDIIGRFEVLVDTLAAEAEDTIELMRKKYGLKMYLTTMTRSAELFKDGGIFKGPGIVNEYRREVEKFVNFQRKDEWGGAGVDWAGVQDVHGRLMKSGNIFDEKIKAGTVNIWGSDVRDLLESTTWPRDSEGVNVRYGFPPVVGFEDEDDDDEEDDDMEYSNNEEEEDSEEIGKGGEDTGEQDRMSKLRNSAAKVTAITNLQEISSEIMETQSNAVLFLSAPWCKACKYMAPPYKRLSKLEPEVKFLQVSISSEEGKEVSRWLGVDAVPSFVFFREGKVIGDPVSTGKLRKGGEVYTGVQLLKTGGRWKEGMEQARRAKNDE</sequence>
<dbReference type="EMBL" id="BRYA01000780">
    <property type="protein sequence ID" value="GMI32340.1"/>
    <property type="molecule type" value="Genomic_DNA"/>
</dbReference>
<dbReference type="InterPro" id="IPR036249">
    <property type="entry name" value="Thioredoxin-like_sf"/>
</dbReference>
<dbReference type="Proteomes" id="UP001165065">
    <property type="component" value="Unassembled WGS sequence"/>
</dbReference>
<name>A0A9W7L640_9STRA</name>
<feature type="compositionally biased region" description="Basic and acidic residues" evidence="1">
    <location>
        <begin position="394"/>
        <end position="408"/>
    </location>
</feature>
<feature type="compositionally biased region" description="Acidic residues" evidence="1">
    <location>
        <begin position="368"/>
        <end position="393"/>
    </location>
</feature>
<proteinExistence type="predicted"/>
<dbReference type="OrthoDB" id="2121326at2759"/>
<gene>
    <name evidence="4" type="ORF">TrCOL_g224</name>
</gene>
<protein>
    <recommendedName>
        <fullName evidence="3">Thioredoxin domain-containing protein</fullName>
    </recommendedName>
</protein>
<dbReference type="InterPro" id="IPR050620">
    <property type="entry name" value="Thioredoxin_H-type-like"/>
</dbReference>
<dbReference type="PANTHER" id="PTHR10438">
    <property type="entry name" value="THIOREDOXIN"/>
    <property type="match status" value="1"/>
</dbReference>
<keyword evidence="5" id="KW-1185">Reference proteome</keyword>